<feature type="region of interest" description="Disordered" evidence="1">
    <location>
        <begin position="145"/>
        <end position="168"/>
    </location>
</feature>
<evidence type="ECO:0000313" key="3">
    <source>
        <dbReference type="EMBL" id="KJA20857.1"/>
    </source>
</evidence>
<evidence type="ECO:0000256" key="2">
    <source>
        <dbReference type="SAM" id="SignalP"/>
    </source>
</evidence>
<dbReference type="AlphaFoldDB" id="A0A0D2L2E0"/>
<feature type="signal peptide" evidence="2">
    <location>
        <begin position="1"/>
        <end position="16"/>
    </location>
</feature>
<sequence length="168" mass="19114">MYHILIYLCCCLVLYSPPPVLDPPRNTYARPTPYLLGPHPHFPIAVTRINFKRSNKRWRTFPSPPPSSVTRLDAGPVIPSMPSARISSCLFARLYVLLPQEQCKHYAPIVPEPTLRARAQMAQDVLTLLCYFFYFFIDPGRRTAERQPLDTKPAPRNRKIAPATAAIP</sequence>
<feature type="chain" id="PRO_5002246028" description="Secreted protein" evidence="2">
    <location>
        <begin position="17"/>
        <end position="168"/>
    </location>
</feature>
<name>A0A0D2L2E0_HYPSF</name>
<dbReference type="Proteomes" id="UP000054270">
    <property type="component" value="Unassembled WGS sequence"/>
</dbReference>
<dbReference type="EMBL" id="KN817563">
    <property type="protein sequence ID" value="KJA20857.1"/>
    <property type="molecule type" value="Genomic_DNA"/>
</dbReference>
<proteinExistence type="predicted"/>
<gene>
    <name evidence="3" type="ORF">HYPSUDRAFT_768424</name>
</gene>
<evidence type="ECO:0008006" key="5">
    <source>
        <dbReference type="Google" id="ProtNLM"/>
    </source>
</evidence>
<protein>
    <recommendedName>
        <fullName evidence="5">Secreted protein</fullName>
    </recommendedName>
</protein>
<accession>A0A0D2L2E0</accession>
<organism evidence="3 4">
    <name type="scientific">Hypholoma sublateritium (strain FD-334 SS-4)</name>
    <dbReference type="NCBI Taxonomy" id="945553"/>
    <lineage>
        <taxon>Eukaryota</taxon>
        <taxon>Fungi</taxon>
        <taxon>Dikarya</taxon>
        <taxon>Basidiomycota</taxon>
        <taxon>Agaricomycotina</taxon>
        <taxon>Agaricomycetes</taxon>
        <taxon>Agaricomycetidae</taxon>
        <taxon>Agaricales</taxon>
        <taxon>Agaricineae</taxon>
        <taxon>Strophariaceae</taxon>
        <taxon>Hypholoma</taxon>
    </lineage>
</organism>
<keyword evidence="4" id="KW-1185">Reference proteome</keyword>
<evidence type="ECO:0000256" key="1">
    <source>
        <dbReference type="SAM" id="MobiDB-lite"/>
    </source>
</evidence>
<keyword evidence="2" id="KW-0732">Signal</keyword>
<reference evidence="4" key="1">
    <citation type="submission" date="2014-04" db="EMBL/GenBank/DDBJ databases">
        <title>Evolutionary Origins and Diversification of the Mycorrhizal Mutualists.</title>
        <authorList>
            <consortium name="DOE Joint Genome Institute"/>
            <consortium name="Mycorrhizal Genomics Consortium"/>
            <person name="Kohler A."/>
            <person name="Kuo A."/>
            <person name="Nagy L.G."/>
            <person name="Floudas D."/>
            <person name="Copeland A."/>
            <person name="Barry K.W."/>
            <person name="Cichocki N."/>
            <person name="Veneault-Fourrey C."/>
            <person name="LaButti K."/>
            <person name="Lindquist E.A."/>
            <person name="Lipzen A."/>
            <person name="Lundell T."/>
            <person name="Morin E."/>
            <person name="Murat C."/>
            <person name="Riley R."/>
            <person name="Ohm R."/>
            <person name="Sun H."/>
            <person name="Tunlid A."/>
            <person name="Henrissat B."/>
            <person name="Grigoriev I.V."/>
            <person name="Hibbett D.S."/>
            <person name="Martin F."/>
        </authorList>
    </citation>
    <scope>NUCLEOTIDE SEQUENCE [LARGE SCALE GENOMIC DNA]</scope>
    <source>
        <strain evidence="4">FD-334 SS-4</strain>
    </source>
</reference>
<evidence type="ECO:0000313" key="4">
    <source>
        <dbReference type="Proteomes" id="UP000054270"/>
    </source>
</evidence>